<evidence type="ECO:0000313" key="8">
    <source>
        <dbReference type="Proteomes" id="UP000614601"/>
    </source>
</evidence>
<sequence>MMTTDCDIDACKIFVGGLSWHTDEDGLRCYFNRFGRVLQAQVLRDRVTNSSRGFGFVTFQTPEQVKEVFKIPRHFIDGKEVEPQPALQEISPARSAKNINKKVFIGGISQYVTIDDLKSYFRKFGPVDDAVIKYDHMKERHRGFGFVTFVNEQDADNVCEMRFHAIGGKRCECKKAKRKEDTSPTNLKALCDVINETNLTYQEAVAALRMSAVRNRNVPALVFPPIGTPPNMPIVLRRPPPLYLFDTPSDSVSDIFNAPPTPDILSKVYERKYFKE</sequence>
<evidence type="ECO:0000259" key="6">
    <source>
        <dbReference type="PROSITE" id="PS50102"/>
    </source>
</evidence>
<dbReference type="Proteomes" id="UP000783686">
    <property type="component" value="Unassembled WGS sequence"/>
</dbReference>
<comment type="caution">
    <text evidence="7">The sequence shown here is derived from an EMBL/GenBank/DDBJ whole genome shotgun (WGS) entry which is preliminary data.</text>
</comment>
<keyword evidence="2" id="KW-0963">Cytoplasm</keyword>
<accession>A0A811K9S7</accession>
<dbReference type="Gene3D" id="3.30.70.330">
    <property type="match status" value="2"/>
</dbReference>
<keyword evidence="3" id="KW-0677">Repeat</keyword>
<dbReference type="AlphaFoldDB" id="A0A811K9S7"/>
<evidence type="ECO:0000256" key="1">
    <source>
        <dbReference type="ARBA" id="ARBA00004496"/>
    </source>
</evidence>
<evidence type="ECO:0000256" key="5">
    <source>
        <dbReference type="PROSITE-ProRule" id="PRU00176"/>
    </source>
</evidence>
<dbReference type="InterPro" id="IPR000504">
    <property type="entry name" value="RRM_dom"/>
</dbReference>
<evidence type="ECO:0000256" key="2">
    <source>
        <dbReference type="ARBA" id="ARBA00022490"/>
    </source>
</evidence>
<dbReference type="Pfam" id="PF00076">
    <property type="entry name" value="RRM_1"/>
    <property type="match status" value="2"/>
</dbReference>
<dbReference type="EMBL" id="CAJFCW020000002">
    <property type="protein sequence ID" value="CAG9098316.1"/>
    <property type="molecule type" value="Genomic_DNA"/>
</dbReference>
<dbReference type="InterPro" id="IPR035979">
    <property type="entry name" value="RBD_domain_sf"/>
</dbReference>
<comment type="subcellular location">
    <subcellularLocation>
        <location evidence="1">Cytoplasm</location>
    </subcellularLocation>
</comment>
<organism evidence="7 8">
    <name type="scientific">Bursaphelenchus okinawaensis</name>
    <dbReference type="NCBI Taxonomy" id="465554"/>
    <lineage>
        <taxon>Eukaryota</taxon>
        <taxon>Metazoa</taxon>
        <taxon>Ecdysozoa</taxon>
        <taxon>Nematoda</taxon>
        <taxon>Chromadorea</taxon>
        <taxon>Rhabditida</taxon>
        <taxon>Tylenchina</taxon>
        <taxon>Tylenchomorpha</taxon>
        <taxon>Aphelenchoidea</taxon>
        <taxon>Aphelenchoididae</taxon>
        <taxon>Bursaphelenchus</taxon>
    </lineage>
</organism>
<dbReference type="PANTHER" id="PTHR48032:SF18">
    <property type="entry name" value="RRM DOMAIN-CONTAINING PROTEIN"/>
    <property type="match status" value="1"/>
</dbReference>
<feature type="domain" description="RRM" evidence="6">
    <location>
        <begin position="101"/>
        <end position="178"/>
    </location>
</feature>
<evidence type="ECO:0000256" key="3">
    <source>
        <dbReference type="ARBA" id="ARBA00022737"/>
    </source>
</evidence>
<dbReference type="GO" id="GO:0006417">
    <property type="term" value="P:regulation of translation"/>
    <property type="evidence" value="ECO:0007669"/>
    <property type="project" value="TreeGrafter"/>
</dbReference>
<dbReference type="PROSITE" id="PS50102">
    <property type="entry name" value="RRM"/>
    <property type="match status" value="2"/>
</dbReference>
<dbReference type="OrthoDB" id="1875751at2759"/>
<feature type="domain" description="RRM" evidence="6">
    <location>
        <begin position="11"/>
        <end position="95"/>
    </location>
</feature>
<reference evidence="7" key="1">
    <citation type="submission" date="2020-09" db="EMBL/GenBank/DDBJ databases">
        <authorList>
            <person name="Kikuchi T."/>
        </authorList>
    </citation>
    <scope>NUCLEOTIDE SEQUENCE</scope>
    <source>
        <strain evidence="7">SH1</strain>
    </source>
</reference>
<dbReference type="SUPFAM" id="SSF54928">
    <property type="entry name" value="RNA-binding domain, RBD"/>
    <property type="match status" value="2"/>
</dbReference>
<dbReference type="SMART" id="SM00360">
    <property type="entry name" value="RRM"/>
    <property type="match status" value="2"/>
</dbReference>
<dbReference type="EMBL" id="CAJFDH010000002">
    <property type="protein sequence ID" value="CAD5212945.1"/>
    <property type="molecule type" value="Genomic_DNA"/>
</dbReference>
<dbReference type="Proteomes" id="UP000614601">
    <property type="component" value="Unassembled WGS sequence"/>
</dbReference>
<keyword evidence="8" id="KW-1185">Reference proteome</keyword>
<dbReference type="GO" id="GO:0003729">
    <property type="term" value="F:mRNA binding"/>
    <property type="evidence" value="ECO:0007669"/>
    <property type="project" value="TreeGrafter"/>
</dbReference>
<dbReference type="GO" id="GO:0005737">
    <property type="term" value="C:cytoplasm"/>
    <property type="evidence" value="ECO:0007669"/>
    <property type="project" value="UniProtKB-SubCell"/>
</dbReference>
<evidence type="ECO:0000256" key="4">
    <source>
        <dbReference type="ARBA" id="ARBA00022884"/>
    </source>
</evidence>
<proteinExistence type="predicted"/>
<protein>
    <recommendedName>
        <fullName evidence="6">RRM domain-containing protein</fullName>
    </recommendedName>
</protein>
<gene>
    <name evidence="7" type="ORF">BOKJ2_LOCUS4746</name>
</gene>
<dbReference type="InterPro" id="IPR012677">
    <property type="entry name" value="Nucleotide-bd_a/b_plait_sf"/>
</dbReference>
<name>A0A811K9S7_9BILA</name>
<keyword evidence="4 5" id="KW-0694">RNA-binding</keyword>
<evidence type="ECO:0000313" key="7">
    <source>
        <dbReference type="EMBL" id="CAD5212945.1"/>
    </source>
</evidence>
<dbReference type="PANTHER" id="PTHR48032">
    <property type="entry name" value="RNA-BINDING PROTEIN MUSASHI HOMOLOG RBP6"/>
    <property type="match status" value="1"/>
</dbReference>